<proteinExistence type="predicted"/>
<dbReference type="EMBL" id="DWZJ01000050">
    <property type="protein sequence ID" value="HJB13227.1"/>
    <property type="molecule type" value="Genomic_DNA"/>
</dbReference>
<reference evidence="1" key="1">
    <citation type="journal article" date="2021" name="PeerJ">
        <title>Extensive microbial diversity within the chicken gut microbiome revealed by metagenomics and culture.</title>
        <authorList>
            <person name="Gilroy R."/>
            <person name="Ravi A."/>
            <person name="Getino M."/>
            <person name="Pursley I."/>
            <person name="Horton D.L."/>
            <person name="Alikhan N.F."/>
            <person name="Baker D."/>
            <person name="Gharbi K."/>
            <person name="Hall N."/>
            <person name="Watson M."/>
            <person name="Adriaenssens E.M."/>
            <person name="Foster-Nyarko E."/>
            <person name="Jarju S."/>
            <person name="Secka A."/>
            <person name="Antonio M."/>
            <person name="Oren A."/>
            <person name="Chaudhuri R.R."/>
            <person name="La Ragione R."/>
            <person name="Hildebrand F."/>
            <person name="Pallen M.J."/>
        </authorList>
    </citation>
    <scope>NUCLEOTIDE SEQUENCE</scope>
    <source>
        <strain evidence="1">ChiBcec18-1249</strain>
    </source>
</reference>
<dbReference type="InterPro" id="IPR014198">
    <property type="entry name" value="Spore_III_AB"/>
</dbReference>
<dbReference type="Pfam" id="PF09548">
    <property type="entry name" value="Spore_III_AB"/>
    <property type="match status" value="1"/>
</dbReference>
<gene>
    <name evidence="1" type="ORF">H9787_05900</name>
</gene>
<dbReference type="Proteomes" id="UP000823824">
    <property type="component" value="Unassembled WGS sequence"/>
</dbReference>
<evidence type="ECO:0000313" key="2">
    <source>
        <dbReference type="Proteomes" id="UP000823824"/>
    </source>
</evidence>
<protein>
    <submittedName>
        <fullName evidence="1">Stage III sporulation protein AB</fullName>
    </submittedName>
</protein>
<organism evidence="1 2">
    <name type="scientific">Candidatus Oscillibacter excrementigallinarum</name>
    <dbReference type="NCBI Taxonomy" id="2838716"/>
    <lineage>
        <taxon>Bacteria</taxon>
        <taxon>Bacillati</taxon>
        <taxon>Bacillota</taxon>
        <taxon>Clostridia</taxon>
        <taxon>Eubacteriales</taxon>
        <taxon>Oscillospiraceae</taxon>
        <taxon>Oscillibacter</taxon>
    </lineage>
</organism>
<comment type="caution">
    <text evidence="1">The sequence shown here is derived from an EMBL/GenBank/DDBJ whole genome shotgun (WGS) entry which is preliminary data.</text>
</comment>
<accession>A0A9D2LIF6</accession>
<dbReference type="AlphaFoldDB" id="A0A9D2LIF6"/>
<sequence length="165" mass="17868">MLKLLGAVCIFGAAGWAWRRGTAERKRELDTLADLMALLGRMDSEIRLRRTSLPRLLADLGRGRGPEVRRFCLSVAAALTRDAPLGESWRSAAADLPLGAEERAAVAALGDLLQGDEAGICKGIQLISKLLEKRLAAARDRRQETEKRSGALWLSGAALLVILLI</sequence>
<reference evidence="1" key="2">
    <citation type="submission" date="2021-04" db="EMBL/GenBank/DDBJ databases">
        <authorList>
            <person name="Gilroy R."/>
        </authorList>
    </citation>
    <scope>NUCLEOTIDE SEQUENCE</scope>
    <source>
        <strain evidence="1">ChiBcec18-1249</strain>
    </source>
</reference>
<evidence type="ECO:0000313" key="1">
    <source>
        <dbReference type="EMBL" id="HJB13227.1"/>
    </source>
</evidence>
<name>A0A9D2LIF6_9FIRM</name>